<organism evidence="1 2">
    <name type="scientific">Roseofilum acuticapitatum BLCC-M154</name>
    <dbReference type="NCBI Taxonomy" id="3022444"/>
    <lineage>
        <taxon>Bacteria</taxon>
        <taxon>Bacillati</taxon>
        <taxon>Cyanobacteriota</taxon>
        <taxon>Cyanophyceae</taxon>
        <taxon>Desertifilales</taxon>
        <taxon>Desertifilaceae</taxon>
        <taxon>Roseofilum</taxon>
        <taxon>Roseofilum acuticapitatum</taxon>
    </lineage>
</organism>
<dbReference type="EMBL" id="JAQOSP010000088">
    <property type="protein sequence ID" value="MDJ1170411.1"/>
    <property type="molecule type" value="Genomic_DNA"/>
</dbReference>
<dbReference type="Proteomes" id="UP001235303">
    <property type="component" value="Unassembled WGS sequence"/>
</dbReference>
<protein>
    <submittedName>
        <fullName evidence="1">Uncharacterized protein</fullName>
    </submittedName>
</protein>
<dbReference type="RefSeq" id="WP_283754170.1">
    <property type="nucleotide sequence ID" value="NZ_JAQOSP010000088.1"/>
</dbReference>
<reference evidence="1 2" key="1">
    <citation type="submission" date="2023-01" db="EMBL/GenBank/DDBJ databases">
        <title>Novel diversity within Roseofilum (Cyanobacteria; Desertifilaceae) from marine benthic mats with descriptions of four novel species.</title>
        <authorList>
            <person name="Wang Y."/>
            <person name="Berthold D.E."/>
            <person name="Hu J."/>
            <person name="Lefler F.W."/>
            <person name="Laughinghouse H.D. IV."/>
        </authorList>
    </citation>
    <scope>NUCLEOTIDE SEQUENCE [LARGE SCALE GENOMIC DNA]</scope>
    <source>
        <strain evidence="1 2">BLCC-M154</strain>
    </source>
</reference>
<comment type="caution">
    <text evidence="1">The sequence shown here is derived from an EMBL/GenBank/DDBJ whole genome shotgun (WGS) entry which is preliminary data.</text>
</comment>
<accession>A0ABT7AU48</accession>
<evidence type="ECO:0000313" key="1">
    <source>
        <dbReference type="EMBL" id="MDJ1170411.1"/>
    </source>
</evidence>
<gene>
    <name evidence="1" type="ORF">PMG71_13315</name>
</gene>
<sequence>MEEYKTNNVLKVEVDSYSVAELAVEMCGPLFAKTTAAQVPVDGGNDRVI</sequence>
<name>A0ABT7AU48_9CYAN</name>
<evidence type="ECO:0000313" key="2">
    <source>
        <dbReference type="Proteomes" id="UP001235303"/>
    </source>
</evidence>
<proteinExistence type="predicted"/>
<keyword evidence="2" id="KW-1185">Reference proteome</keyword>